<organism evidence="2 3">
    <name type="scientific">Aurantimonas manganoxydans (strain ATCC BAA-1229 / DSM 21871 / SI85-9A1)</name>
    <dbReference type="NCBI Taxonomy" id="287752"/>
    <lineage>
        <taxon>Bacteria</taxon>
        <taxon>Pseudomonadati</taxon>
        <taxon>Pseudomonadota</taxon>
        <taxon>Alphaproteobacteria</taxon>
        <taxon>Hyphomicrobiales</taxon>
        <taxon>Aurantimonadaceae</taxon>
        <taxon>Aurantimonas</taxon>
    </lineage>
</organism>
<dbReference type="RefSeq" id="WP_009208364.1">
    <property type="nucleotide sequence ID" value="NZ_BBWP01000066.1"/>
</dbReference>
<comment type="caution">
    <text evidence="2">The sequence shown here is derived from an EMBL/GenBank/DDBJ whole genome shotgun (WGS) entry which is preliminary data.</text>
</comment>
<dbReference type="SUPFAM" id="SSF52200">
    <property type="entry name" value="Toll/Interleukin receptor TIR domain"/>
    <property type="match status" value="1"/>
</dbReference>
<dbReference type="HOGENOM" id="CLU_070822_0_0_5"/>
<dbReference type="SMART" id="SM00255">
    <property type="entry name" value="TIR"/>
    <property type="match status" value="1"/>
</dbReference>
<evidence type="ECO:0000313" key="3">
    <source>
        <dbReference type="Proteomes" id="UP000000321"/>
    </source>
</evidence>
<protein>
    <recommendedName>
        <fullName evidence="1">TIR domain-containing protein</fullName>
    </recommendedName>
</protein>
<sequence>MVASVFFSYSHVDEALRDLVETQLALLKRQGIIETWHDRRIGAGEEFAGAIEQHVETDDVILLLVSADFIASDYCYDIEMKRAMERHEAGEAIVIPVILRACDWHGAPFGKLNATPLNGTPITQYPDRDQALLEVTKAVRGAVARLAPKVSPSIATRHVIAEAEAARSSLPAGPRSSNLALVKVFTERDKDRFQRDSFEYLARFFENSLGEFAARNDGIEGDFRRIDADRFAAVVYKQGQAVSRCTVFLGDRTFAGGIAYSASETSASNGYNELLSVEADDQSMFLRSMGMAAMSGNRDAAKLTQEGAAELYWGMLIERLQPSRWG</sequence>
<evidence type="ECO:0000259" key="1">
    <source>
        <dbReference type="PROSITE" id="PS50104"/>
    </source>
</evidence>
<gene>
    <name evidence="2" type="ORF">SI859A1_00486</name>
</gene>
<dbReference type="BioCyc" id="AURANTIMONAS:SI859A1_00486-MONOMER"/>
<keyword evidence="3" id="KW-1185">Reference proteome</keyword>
<name>Q1YGV4_AURMS</name>
<dbReference type="Proteomes" id="UP000000321">
    <property type="component" value="Unassembled WGS sequence"/>
</dbReference>
<dbReference type="GO" id="GO:0007165">
    <property type="term" value="P:signal transduction"/>
    <property type="evidence" value="ECO:0007669"/>
    <property type="project" value="InterPro"/>
</dbReference>
<dbReference type="Gene3D" id="3.40.50.10140">
    <property type="entry name" value="Toll/interleukin-1 receptor homology (TIR) domain"/>
    <property type="match status" value="1"/>
</dbReference>
<accession>Q1YGV4</accession>
<dbReference type="EMBL" id="AAPJ01000004">
    <property type="protein sequence ID" value="EAS49825.1"/>
    <property type="molecule type" value="Genomic_DNA"/>
</dbReference>
<reference evidence="2 3" key="1">
    <citation type="journal article" date="2008" name="Appl. Environ. Microbiol.">
        <title>Genomic insights into Mn(II) oxidation by the marine alphaproteobacterium Aurantimonas sp. strain SI85-9A1.</title>
        <authorList>
            <person name="Dick G.J."/>
            <person name="Podell S."/>
            <person name="Johnson H.A."/>
            <person name="Rivera-Espinoza Y."/>
            <person name="Bernier-Latmani R."/>
            <person name="McCarthy J.K."/>
            <person name="Torpey J.W."/>
            <person name="Clement B.G."/>
            <person name="Gaasterland T."/>
            <person name="Tebo B.M."/>
        </authorList>
    </citation>
    <scope>NUCLEOTIDE SEQUENCE [LARGE SCALE GENOMIC DNA]</scope>
    <source>
        <strain evidence="2 3">SI85-9A1</strain>
    </source>
</reference>
<dbReference type="InterPro" id="IPR035897">
    <property type="entry name" value="Toll_tir_struct_dom_sf"/>
</dbReference>
<evidence type="ECO:0000313" key="2">
    <source>
        <dbReference type="EMBL" id="EAS49825.1"/>
    </source>
</evidence>
<dbReference type="Pfam" id="PF13676">
    <property type="entry name" value="TIR_2"/>
    <property type="match status" value="1"/>
</dbReference>
<dbReference type="PROSITE" id="PS50104">
    <property type="entry name" value="TIR"/>
    <property type="match status" value="1"/>
</dbReference>
<feature type="domain" description="TIR" evidence="1">
    <location>
        <begin position="1"/>
        <end position="143"/>
    </location>
</feature>
<dbReference type="AlphaFoldDB" id="Q1YGV4"/>
<proteinExistence type="predicted"/>
<dbReference type="InterPro" id="IPR000157">
    <property type="entry name" value="TIR_dom"/>
</dbReference>